<keyword evidence="3" id="KW-0732">Signal</keyword>
<sequence length="242" mass="26593">MNLRHALALAAWLFGAGLAQAAPNCALPAAADLRPGKDIAPDTDANRCLRRIVDRRPDYYMLVLSWSPGFCDGIRRRNGGSLPAGLDFQCGGRNRFGWIVHGLWGQSLAPDDCTTERGDRQPLHPRWCGGDLPPLPPTTFAGFMCTQPGADLLQGEWEKHGACGFADATAYFTKTKALYNALVLPDAPLRPPEIFRWMRETNPALRGVRMGWSGGSGELQVCYSTAWKPIDCPDAGRRQSRR</sequence>
<reference evidence="5" key="2">
    <citation type="submission" date="2025-08" db="UniProtKB">
        <authorList>
            <consortium name="RefSeq"/>
        </authorList>
    </citation>
    <scope>IDENTIFICATION</scope>
</reference>
<evidence type="ECO:0000313" key="4">
    <source>
        <dbReference type="Proteomes" id="UP000675920"/>
    </source>
</evidence>
<reference evidence="5" key="1">
    <citation type="journal article" date="1996" name="J. Mol. Biol.">
        <title>The crystal structure of ribonuclease Rh from Rhizopus niveus at 2.0-A resolution.</title>
        <authorList>
            <person name="Kurihara H."/>
            <person name="Nonaka T."/>
            <person name="Mitsui Y."/>
            <person name="Ohgi K."/>
            <person name="Irie M."/>
            <person name="Nakamura K.T."/>
        </authorList>
    </citation>
    <scope>NUCLEOTIDE SEQUENCE</scope>
</reference>
<dbReference type="PANTHER" id="PTHR11240:SF22">
    <property type="entry name" value="RIBONUCLEASE T2"/>
    <property type="match status" value="1"/>
</dbReference>
<organism evidence="4 5">
    <name type="scientific">Derxia gummosa DSM 723</name>
    <dbReference type="NCBI Taxonomy" id="1121388"/>
    <lineage>
        <taxon>Bacteria</taxon>
        <taxon>Pseudomonadati</taxon>
        <taxon>Pseudomonadota</taxon>
        <taxon>Betaproteobacteria</taxon>
        <taxon>Burkholderiales</taxon>
        <taxon>Alcaligenaceae</taxon>
        <taxon>Derxia</taxon>
    </lineage>
</organism>
<feature type="signal peptide" evidence="3">
    <location>
        <begin position="1"/>
        <end position="21"/>
    </location>
</feature>
<feature type="chain" id="PRO_5033996980" evidence="3">
    <location>
        <begin position="22"/>
        <end position="242"/>
    </location>
</feature>
<dbReference type="PROSITE" id="PS00531">
    <property type="entry name" value="RNASE_T2_2"/>
    <property type="match status" value="1"/>
</dbReference>
<dbReference type="InterPro" id="IPR036430">
    <property type="entry name" value="RNase_T2-like_sf"/>
</dbReference>
<dbReference type="InterPro" id="IPR033130">
    <property type="entry name" value="RNase_T2_His_AS_2"/>
</dbReference>
<dbReference type="Gene3D" id="3.90.730.10">
    <property type="entry name" value="Ribonuclease T2-like"/>
    <property type="match status" value="1"/>
</dbReference>
<accession>A0A8B6XAD6</accession>
<dbReference type="GO" id="GO:0003723">
    <property type="term" value="F:RNA binding"/>
    <property type="evidence" value="ECO:0007669"/>
    <property type="project" value="InterPro"/>
</dbReference>
<name>A0A8B6XAD6_9BURK</name>
<comment type="similarity">
    <text evidence="1 2">Belongs to the RNase T2 family.</text>
</comment>
<evidence type="ECO:0000313" key="5">
    <source>
        <dbReference type="RefSeq" id="WP_051379006.1"/>
    </source>
</evidence>
<evidence type="ECO:0000256" key="3">
    <source>
        <dbReference type="SAM" id="SignalP"/>
    </source>
</evidence>
<protein>
    <submittedName>
        <fullName evidence="5">Ribonuclease T2 family protein</fullName>
    </submittedName>
</protein>
<evidence type="ECO:0000256" key="2">
    <source>
        <dbReference type="RuleBase" id="RU004328"/>
    </source>
</evidence>
<proteinExistence type="inferred from homology"/>
<dbReference type="InterPro" id="IPR001568">
    <property type="entry name" value="RNase_T2-like"/>
</dbReference>
<dbReference type="RefSeq" id="WP_051379006.1">
    <property type="nucleotide sequence ID" value="NZ_KI519499.1"/>
</dbReference>
<dbReference type="GO" id="GO:0006401">
    <property type="term" value="P:RNA catabolic process"/>
    <property type="evidence" value="ECO:0007669"/>
    <property type="project" value="TreeGrafter"/>
</dbReference>
<keyword evidence="4" id="KW-1185">Reference proteome</keyword>
<dbReference type="AlphaFoldDB" id="A0A8B6XAD6"/>
<dbReference type="Proteomes" id="UP000675920">
    <property type="component" value="Unplaced"/>
</dbReference>
<evidence type="ECO:0000256" key="1">
    <source>
        <dbReference type="ARBA" id="ARBA00007469"/>
    </source>
</evidence>
<dbReference type="GO" id="GO:0033897">
    <property type="term" value="F:ribonuclease T2 activity"/>
    <property type="evidence" value="ECO:0007669"/>
    <property type="project" value="InterPro"/>
</dbReference>
<dbReference type="SUPFAM" id="SSF55895">
    <property type="entry name" value="Ribonuclease Rh-like"/>
    <property type="match status" value="1"/>
</dbReference>
<dbReference type="PANTHER" id="PTHR11240">
    <property type="entry name" value="RIBONUCLEASE T2"/>
    <property type="match status" value="1"/>
</dbReference>
<dbReference type="OrthoDB" id="4720638at2"/>
<dbReference type="Pfam" id="PF00445">
    <property type="entry name" value="Ribonuclease_T2"/>
    <property type="match status" value="1"/>
</dbReference>